<protein>
    <recommendedName>
        <fullName evidence="7">UDP-3-O-acylglucosamine N-acyltransferase</fullName>
        <ecNumber evidence="7">2.3.1.191</ecNumber>
    </recommendedName>
</protein>
<dbReference type="PROSITE" id="PS00101">
    <property type="entry name" value="HEXAPEP_TRANSFERASES"/>
    <property type="match status" value="1"/>
</dbReference>
<comment type="catalytic activity">
    <reaction evidence="7">
        <text>a UDP-3-O-[(3R)-3-hydroxyacyl]-alpha-D-glucosamine + a (3R)-hydroxyacyl-[ACP] = a UDP-2-N,3-O-bis[(3R)-3-hydroxyacyl]-alpha-D-glucosamine + holo-[ACP] + H(+)</text>
        <dbReference type="Rhea" id="RHEA:53836"/>
        <dbReference type="Rhea" id="RHEA-COMP:9685"/>
        <dbReference type="Rhea" id="RHEA-COMP:9945"/>
        <dbReference type="ChEBI" id="CHEBI:15378"/>
        <dbReference type="ChEBI" id="CHEBI:64479"/>
        <dbReference type="ChEBI" id="CHEBI:78827"/>
        <dbReference type="ChEBI" id="CHEBI:137740"/>
        <dbReference type="ChEBI" id="CHEBI:137748"/>
        <dbReference type="EC" id="2.3.1.191"/>
    </reaction>
</comment>
<feature type="active site" description="Proton acceptor" evidence="7">
    <location>
        <position position="241"/>
    </location>
</feature>
<evidence type="ECO:0000256" key="5">
    <source>
        <dbReference type="ARBA" id="ARBA00023098"/>
    </source>
</evidence>
<dbReference type="EMBL" id="BJNV01000004">
    <property type="protein sequence ID" value="GEC94179.1"/>
    <property type="molecule type" value="Genomic_DNA"/>
</dbReference>
<dbReference type="InterPro" id="IPR020573">
    <property type="entry name" value="UDP_GlcNAc_AcTrfase_non-rep"/>
</dbReference>
<feature type="domain" description="UDP-3-O-[3-hydroxymyristoyl] glucosamine N-acyltransferase non-repeat region" evidence="8">
    <location>
        <begin position="26"/>
        <end position="92"/>
    </location>
</feature>
<evidence type="ECO:0000256" key="3">
    <source>
        <dbReference type="ARBA" id="ARBA00022679"/>
    </source>
</evidence>
<comment type="pathway">
    <text evidence="7">Bacterial outer membrane biogenesis; LPS lipid A biosynthesis.</text>
</comment>
<keyword evidence="6 7" id="KW-0012">Acyltransferase</keyword>
<dbReference type="GO" id="GO:0103118">
    <property type="term" value="F:UDP-3-O-[(3R)-3-hydroxyacyl]-glucosamine N-acyltransferase activity"/>
    <property type="evidence" value="ECO:0007669"/>
    <property type="project" value="UniProtKB-EC"/>
</dbReference>
<evidence type="ECO:0000256" key="6">
    <source>
        <dbReference type="ARBA" id="ARBA00023315"/>
    </source>
</evidence>
<accession>A0A4Y4CQQ9</accession>
<keyword evidence="3 7" id="KW-0808">Transferase</keyword>
<gene>
    <name evidence="7 9" type="primary">lpxD</name>
    <name evidence="9" type="ORF">ZRA01_02520</name>
</gene>
<reference evidence="9 10" key="1">
    <citation type="submission" date="2019-06" db="EMBL/GenBank/DDBJ databases">
        <title>Whole genome shotgun sequence of Zoogloea ramigera NBRC 15342.</title>
        <authorList>
            <person name="Hosoyama A."/>
            <person name="Uohara A."/>
            <person name="Ohji S."/>
            <person name="Ichikawa N."/>
        </authorList>
    </citation>
    <scope>NUCLEOTIDE SEQUENCE [LARGE SCALE GENOMIC DNA]</scope>
    <source>
        <strain evidence="9 10">NBRC 15342</strain>
    </source>
</reference>
<dbReference type="AlphaFoldDB" id="A0A4Y4CQQ9"/>
<dbReference type="GO" id="GO:0016020">
    <property type="term" value="C:membrane"/>
    <property type="evidence" value="ECO:0007669"/>
    <property type="project" value="GOC"/>
</dbReference>
<name>A0A4Y4CQQ9_ZOORA</name>
<evidence type="ECO:0000256" key="2">
    <source>
        <dbReference type="ARBA" id="ARBA00022556"/>
    </source>
</evidence>
<keyword evidence="5 7" id="KW-0443">Lipid metabolism</keyword>
<keyword evidence="2 7" id="KW-0441">Lipid A biosynthesis</keyword>
<comment type="function">
    <text evidence="7">Catalyzes the N-acylation of UDP-3-O-acylglucosamine using 3-hydroxyacyl-ACP as the acyl donor. Is involved in the biosynthesis of lipid A, a phosphorylated glycolipid that anchors the lipopolysaccharide to the outer membrane of the cell.</text>
</comment>
<dbReference type="Proteomes" id="UP000318422">
    <property type="component" value="Unassembled WGS sequence"/>
</dbReference>
<dbReference type="InterPro" id="IPR018357">
    <property type="entry name" value="Hexapep_transf_CS"/>
</dbReference>
<dbReference type="NCBIfam" id="NF002060">
    <property type="entry name" value="PRK00892.1"/>
    <property type="match status" value="1"/>
</dbReference>
<evidence type="ECO:0000256" key="7">
    <source>
        <dbReference type="HAMAP-Rule" id="MF_00523"/>
    </source>
</evidence>
<dbReference type="HAMAP" id="MF_00523">
    <property type="entry name" value="LpxD"/>
    <property type="match status" value="1"/>
</dbReference>
<comment type="caution">
    <text evidence="9">The sequence shown here is derived from an EMBL/GenBank/DDBJ whole genome shotgun (WGS) entry which is preliminary data.</text>
</comment>
<dbReference type="PANTHER" id="PTHR43378:SF2">
    <property type="entry name" value="UDP-3-O-ACYLGLUCOSAMINE N-ACYLTRANSFERASE 1, MITOCHONDRIAL-RELATED"/>
    <property type="match status" value="1"/>
</dbReference>
<proteinExistence type="inferred from homology"/>
<dbReference type="GO" id="GO:0009245">
    <property type="term" value="P:lipid A biosynthetic process"/>
    <property type="evidence" value="ECO:0007669"/>
    <property type="project" value="UniProtKB-UniRule"/>
</dbReference>
<dbReference type="PANTHER" id="PTHR43378">
    <property type="entry name" value="UDP-3-O-ACYLGLUCOSAMINE N-ACYLTRANSFERASE"/>
    <property type="match status" value="1"/>
</dbReference>
<dbReference type="CDD" id="cd03352">
    <property type="entry name" value="LbH_LpxD"/>
    <property type="match status" value="1"/>
</dbReference>
<dbReference type="SUPFAM" id="SSF51161">
    <property type="entry name" value="Trimeric LpxA-like enzymes"/>
    <property type="match status" value="1"/>
</dbReference>
<dbReference type="EC" id="2.3.1.191" evidence="7"/>
<evidence type="ECO:0000256" key="4">
    <source>
        <dbReference type="ARBA" id="ARBA00022737"/>
    </source>
</evidence>
<dbReference type="InterPro" id="IPR007691">
    <property type="entry name" value="LpxD"/>
</dbReference>
<evidence type="ECO:0000256" key="1">
    <source>
        <dbReference type="ARBA" id="ARBA00022516"/>
    </source>
</evidence>
<dbReference type="NCBIfam" id="TIGR01853">
    <property type="entry name" value="lipid_A_lpxD"/>
    <property type="match status" value="1"/>
</dbReference>
<keyword evidence="10" id="KW-1185">Reference proteome</keyword>
<dbReference type="GO" id="GO:0016410">
    <property type="term" value="F:N-acyltransferase activity"/>
    <property type="evidence" value="ECO:0007669"/>
    <property type="project" value="InterPro"/>
</dbReference>
<evidence type="ECO:0000259" key="8">
    <source>
        <dbReference type="Pfam" id="PF04613"/>
    </source>
</evidence>
<dbReference type="InterPro" id="IPR001451">
    <property type="entry name" value="Hexapep"/>
</dbReference>
<dbReference type="Gene3D" id="2.160.10.10">
    <property type="entry name" value="Hexapeptide repeat proteins"/>
    <property type="match status" value="1"/>
</dbReference>
<dbReference type="Gene3D" id="3.40.1390.10">
    <property type="entry name" value="MurE/MurF, N-terminal domain"/>
    <property type="match status" value="1"/>
</dbReference>
<dbReference type="Gene3D" id="1.20.5.170">
    <property type="match status" value="1"/>
</dbReference>
<comment type="similarity">
    <text evidence="7">Belongs to the transferase hexapeptide repeat family. LpxD subfamily.</text>
</comment>
<dbReference type="Pfam" id="PF04613">
    <property type="entry name" value="LpxD"/>
    <property type="match status" value="1"/>
</dbReference>
<sequence>MQSAMETTLGELVSRLGGELVGDPAVVVRQIAALDKAEEGDLAFLVSPKYRAALDASRASAFILSPKAADFTDRPRILTPDPYLYFARAAQLFNPPKAVPAGIHPSAVVASELPASVSVGPNAVVGVDCHIGEGAVVGAGCLIGDGVSIGAGSLLHAGVKIYDGCTIGARAILHSGAVIGADGLGFARDADKRWVKIPQIGGVVIGDDVEIGANTTVDRGALEDTVIGNGVKLDNLIHVAHNCRVGEDTIMAAMAGLAGSTTVGKRVQVGGKAGFSGHLEVGDDIVISADTNVTKSIDRPGVYTAMIPLQPHADWVKNFSHLRRLDAMAERVRELEKKLAEQDKKS</sequence>
<evidence type="ECO:0000313" key="10">
    <source>
        <dbReference type="Proteomes" id="UP000318422"/>
    </source>
</evidence>
<keyword evidence="1 7" id="KW-0444">Lipid biosynthesis</keyword>
<comment type="subunit">
    <text evidence="7">Homotrimer.</text>
</comment>
<dbReference type="Pfam" id="PF00132">
    <property type="entry name" value="Hexapep"/>
    <property type="match status" value="2"/>
</dbReference>
<keyword evidence="4 7" id="KW-0677">Repeat</keyword>
<organism evidence="9 10">
    <name type="scientific">Zoogloea ramigera</name>
    <dbReference type="NCBI Taxonomy" id="350"/>
    <lineage>
        <taxon>Bacteria</taxon>
        <taxon>Pseudomonadati</taxon>
        <taxon>Pseudomonadota</taxon>
        <taxon>Betaproteobacteria</taxon>
        <taxon>Rhodocyclales</taxon>
        <taxon>Zoogloeaceae</taxon>
        <taxon>Zoogloea</taxon>
    </lineage>
</organism>
<dbReference type="UniPathway" id="UPA00973"/>
<dbReference type="InterPro" id="IPR011004">
    <property type="entry name" value="Trimer_LpxA-like_sf"/>
</dbReference>
<evidence type="ECO:0000313" key="9">
    <source>
        <dbReference type="EMBL" id="GEC94179.1"/>
    </source>
</evidence>